<dbReference type="HOGENOM" id="CLU_177748_1_0_3"/>
<gene>
    <name evidence="1" type="ORF">LYNGBM3L_54850</name>
</gene>
<sequence>MGLQNFLFLEYNKQLIRSASMSYKDELFPWRIIRHLPKCQGIVVPRFRRRNQAEAHLQALRCLIPDARFTLMFDITVDDIVPAIAMTKHLSQPNHQ</sequence>
<protein>
    <submittedName>
        <fullName evidence="1">Uncharacterized protein</fullName>
    </submittedName>
</protein>
<organism evidence="1 2">
    <name type="scientific">Moorena producens 3L</name>
    <dbReference type="NCBI Taxonomy" id="489825"/>
    <lineage>
        <taxon>Bacteria</taxon>
        <taxon>Bacillati</taxon>
        <taxon>Cyanobacteriota</taxon>
        <taxon>Cyanophyceae</taxon>
        <taxon>Coleofasciculales</taxon>
        <taxon>Coleofasciculaceae</taxon>
        <taxon>Moorena</taxon>
    </lineage>
</organism>
<proteinExistence type="predicted"/>
<evidence type="ECO:0000313" key="2">
    <source>
        <dbReference type="Proteomes" id="UP000003959"/>
    </source>
</evidence>
<accession>F4XR13</accession>
<evidence type="ECO:0000313" key="1">
    <source>
        <dbReference type="EMBL" id="EGJ32988.1"/>
    </source>
</evidence>
<reference evidence="2" key="1">
    <citation type="journal article" date="2011" name="Proc. Natl. Acad. Sci. U.S.A.">
        <title>Genomic insights into the physiology and ecology of the marine filamentous cyanobacterium Lyngbya majuscula.</title>
        <authorList>
            <person name="Jones A.C."/>
            <person name="Monroe E.A."/>
            <person name="Podell S."/>
            <person name="Hess W.R."/>
            <person name="Klages S."/>
            <person name="Esquenazi E."/>
            <person name="Niessen S."/>
            <person name="Hoover H."/>
            <person name="Rothmann M."/>
            <person name="Lasken R.S."/>
            <person name="Yates J.R.III."/>
            <person name="Reinhardt R."/>
            <person name="Kube M."/>
            <person name="Burkart M.D."/>
            <person name="Allen E.E."/>
            <person name="Dorrestein P.C."/>
            <person name="Gerwick W.H."/>
            <person name="Gerwick L."/>
        </authorList>
    </citation>
    <scope>NUCLEOTIDE SEQUENCE [LARGE SCALE GENOMIC DNA]</scope>
    <source>
        <strain evidence="2">3L</strain>
    </source>
</reference>
<keyword evidence="2" id="KW-1185">Reference proteome</keyword>
<name>F4XR13_9CYAN</name>
<dbReference type="AlphaFoldDB" id="F4XR13"/>
<dbReference type="EMBL" id="GL890874">
    <property type="protein sequence ID" value="EGJ32988.1"/>
    <property type="molecule type" value="Genomic_DNA"/>
</dbReference>
<dbReference type="Proteomes" id="UP000003959">
    <property type="component" value="Unassembled WGS sequence"/>
</dbReference>